<keyword evidence="1" id="KW-0732">Signal</keyword>
<evidence type="ECO:0000313" key="3">
    <source>
        <dbReference type="Proteomes" id="UP001551675"/>
    </source>
</evidence>
<evidence type="ECO:0000313" key="2">
    <source>
        <dbReference type="EMBL" id="MEV0973742.1"/>
    </source>
</evidence>
<dbReference type="EMBL" id="JBFALK010000024">
    <property type="protein sequence ID" value="MEV0973742.1"/>
    <property type="molecule type" value="Genomic_DNA"/>
</dbReference>
<reference evidence="2 3" key="1">
    <citation type="submission" date="2024-06" db="EMBL/GenBank/DDBJ databases">
        <title>The Natural Products Discovery Center: Release of the First 8490 Sequenced Strains for Exploring Actinobacteria Biosynthetic Diversity.</title>
        <authorList>
            <person name="Kalkreuter E."/>
            <person name="Kautsar S.A."/>
            <person name="Yang D."/>
            <person name="Bader C.D."/>
            <person name="Teijaro C.N."/>
            <person name="Fluegel L."/>
            <person name="Davis C.M."/>
            <person name="Simpson J.R."/>
            <person name="Lauterbach L."/>
            <person name="Steele A.D."/>
            <person name="Gui C."/>
            <person name="Meng S."/>
            <person name="Li G."/>
            <person name="Viehrig K."/>
            <person name="Ye F."/>
            <person name="Su P."/>
            <person name="Kiefer A.F."/>
            <person name="Nichols A."/>
            <person name="Cepeda A.J."/>
            <person name="Yan W."/>
            <person name="Fan B."/>
            <person name="Jiang Y."/>
            <person name="Adhikari A."/>
            <person name="Zheng C.-J."/>
            <person name="Schuster L."/>
            <person name="Cowan T.M."/>
            <person name="Smanski M.J."/>
            <person name="Chevrette M.G."/>
            <person name="De Carvalho L.P.S."/>
            <person name="Shen B."/>
        </authorList>
    </citation>
    <scope>NUCLEOTIDE SEQUENCE [LARGE SCALE GENOMIC DNA]</scope>
    <source>
        <strain evidence="2 3">NPDC050100</strain>
    </source>
</reference>
<feature type="signal peptide" evidence="1">
    <location>
        <begin position="1"/>
        <end position="21"/>
    </location>
</feature>
<feature type="chain" id="PRO_5046475490" description="Lipoprotein" evidence="1">
    <location>
        <begin position="22"/>
        <end position="212"/>
    </location>
</feature>
<organism evidence="2 3">
    <name type="scientific">Microtetraspora glauca</name>
    <dbReference type="NCBI Taxonomy" id="1996"/>
    <lineage>
        <taxon>Bacteria</taxon>
        <taxon>Bacillati</taxon>
        <taxon>Actinomycetota</taxon>
        <taxon>Actinomycetes</taxon>
        <taxon>Streptosporangiales</taxon>
        <taxon>Streptosporangiaceae</taxon>
        <taxon>Microtetraspora</taxon>
    </lineage>
</organism>
<dbReference type="RefSeq" id="WP_061257013.1">
    <property type="nucleotide sequence ID" value="NZ_JBFALK010000024.1"/>
</dbReference>
<keyword evidence="3" id="KW-1185">Reference proteome</keyword>
<evidence type="ECO:0008006" key="4">
    <source>
        <dbReference type="Google" id="ProtNLM"/>
    </source>
</evidence>
<comment type="caution">
    <text evidence="2">The sequence shown here is derived from an EMBL/GenBank/DDBJ whole genome shotgun (WGS) entry which is preliminary data.</text>
</comment>
<evidence type="ECO:0000256" key="1">
    <source>
        <dbReference type="SAM" id="SignalP"/>
    </source>
</evidence>
<protein>
    <recommendedName>
        <fullName evidence="4">Lipoprotein</fullName>
    </recommendedName>
</protein>
<gene>
    <name evidence="2" type="ORF">AB0I59_34535</name>
</gene>
<name>A0ABV3GQ13_MICGL</name>
<dbReference type="Proteomes" id="UP001551675">
    <property type="component" value="Unassembled WGS sequence"/>
</dbReference>
<sequence>MRRYAIASALCVALCVTGATGCGGAESDESASAVPDGFRRIGGTPNGMLVAVPESWASMDLAAGDAERMIEDSGLSGPALEQARGSLKGLAANKAVYATDPASAEKSPNRFATNLNGFCQPSVGATAQALIDVAKSQLTELHAEVSEAAEVPLGGAQAVRIRYVLPLRGVKVRGTQYYVPSGRGTTCIVTLTTDLDGKDALFEQIAGTIRAI</sequence>
<dbReference type="PROSITE" id="PS51257">
    <property type="entry name" value="PROKAR_LIPOPROTEIN"/>
    <property type="match status" value="1"/>
</dbReference>
<accession>A0ABV3GQ13</accession>
<proteinExistence type="predicted"/>